<dbReference type="Proteomes" id="UP001368500">
    <property type="component" value="Unassembled WGS sequence"/>
</dbReference>
<sequence length="133" mass="14200">MTALPCTALTTACLALLLFVLSVRVVWLRLRLGQPLGDGGDARLARALRVQGNFIEYVPLSLLVMLLLEWHGAPAVGLQAYGAALVLARTVHALAVSRLQERLVWRILSTALTLALLSGGAVALLLAAWPRAV</sequence>
<proteinExistence type="predicted"/>
<dbReference type="InterPro" id="IPR001129">
    <property type="entry name" value="Membr-assoc_MAPEG"/>
</dbReference>
<name>A0ABU9BDQ5_9BURK</name>
<protein>
    <submittedName>
        <fullName evidence="6">MAPEG family protein</fullName>
    </submittedName>
</protein>
<keyword evidence="2 5" id="KW-0812">Transmembrane</keyword>
<dbReference type="PANTHER" id="PTHR35814">
    <property type="match status" value="1"/>
</dbReference>
<keyword evidence="7" id="KW-1185">Reference proteome</keyword>
<dbReference type="RefSeq" id="WP_341375810.1">
    <property type="nucleotide sequence ID" value="NZ_JBBUTF010000018.1"/>
</dbReference>
<dbReference type="SUPFAM" id="SSF161084">
    <property type="entry name" value="MAPEG domain-like"/>
    <property type="match status" value="1"/>
</dbReference>
<dbReference type="InterPro" id="IPR023352">
    <property type="entry name" value="MAPEG-like_dom_sf"/>
</dbReference>
<comment type="caution">
    <text evidence="6">The sequence shown here is derived from an EMBL/GenBank/DDBJ whole genome shotgun (WGS) entry which is preliminary data.</text>
</comment>
<reference evidence="6 7" key="1">
    <citation type="submission" date="2024-04" db="EMBL/GenBank/DDBJ databases">
        <title>Novel species of the genus Ideonella isolated from streams.</title>
        <authorList>
            <person name="Lu H."/>
        </authorList>
    </citation>
    <scope>NUCLEOTIDE SEQUENCE [LARGE SCALE GENOMIC DNA]</scope>
    <source>
        <strain evidence="6 7">BYS139W</strain>
    </source>
</reference>
<gene>
    <name evidence="6" type="ORF">AACH11_18865</name>
</gene>
<dbReference type="Gene3D" id="1.20.120.550">
    <property type="entry name" value="Membrane associated eicosanoid/glutathione metabolism-like domain"/>
    <property type="match status" value="1"/>
</dbReference>
<evidence type="ECO:0000256" key="5">
    <source>
        <dbReference type="SAM" id="Phobius"/>
    </source>
</evidence>
<organism evidence="6 7">
    <name type="scientific">Pseudaquabacterium rugosum</name>
    <dbReference type="NCBI Taxonomy" id="2984194"/>
    <lineage>
        <taxon>Bacteria</taxon>
        <taxon>Pseudomonadati</taxon>
        <taxon>Pseudomonadota</taxon>
        <taxon>Betaproteobacteria</taxon>
        <taxon>Burkholderiales</taxon>
        <taxon>Sphaerotilaceae</taxon>
        <taxon>Pseudaquabacterium</taxon>
    </lineage>
</organism>
<keyword evidence="3 5" id="KW-1133">Transmembrane helix</keyword>
<dbReference type="PANTHER" id="PTHR35814:SF1">
    <property type="entry name" value="GLUTATHIONE S-TRANSFERASE-RELATED"/>
    <property type="match status" value="1"/>
</dbReference>
<accession>A0ABU9BDQ5</accession>
<feature type="transmembrane region" description="Helical" evidence="5">
    <location>
        <begin position="103"/>
        <end position="129"/>
    </location>
</feature>
<evidence type="ECO:0000256" key="4">
    <source>
        <dbReference type="ARBA" id="ARBA00023136"/>
    </source>
</evidence>
<evidence type="ECO:0000256" key="2">
    <source>
        <dbReference type="ARBA" id="ARBA00022692"/>
    </source>
</evidence>
<evidence type="ECO:0000313" key="7">
    <source>
        <dbReference type="Proteomes" id="UP001368500"/>
    </source>
</evidence>
<evidence type="ECO:0000313" key="6">
    <source>
        <dbReference type="EMBL" id="MEK8028028.1"/>
    </source>
</evidence>
<dbReference type="Pfam" id="PF01124">
    <property type="entry name" value="MAPEG"/>
    <property type="match status" value="1"/>
</dbReference>
<evidence type="ECO:0000256" key="1">
    <source>
        <dbReference type="ARBA" id="ARBA00004370"/>
    </source>
</evidence>
<evidence type="ECO:0000256" key="3">
    <source>
        <dbReference type="ARBA" id="ARBA00022989"/>
    </source>
</evidence>
<comment type="subcellular location">
    <subcellularLocation>
        <location evidence="1">Membrane</location>
    </subcellularLocation>
</comment>
<keyword evidence="4 5" id="KW-0472">Membrane</keyword>
<dbReference type="EMBL" id="JBBUTF010000018">
    <property type="protein sequence ID" value="MEK8028028.1"/>
    <property type="molecule type" value="Genomic_DNA"/>
</dbReference>